<dbReference type="Gene3D" id="3.40.50.2300">
    <property type="match status" value="1"/>
</dbReference>
<proteinExistence type="predicted"/>
<organism evidence="7 8">
    <name type="scientific">Spirilliplanes yamanashiensis</name>
    <dbReference type="NCBI Taxonomy" id="42233"/>
    <lineage>
        <taxon>Bacteria</taxon>
        <taxon>Bacillati</taxon>
        <taxon>Actinomycetota</taxon>
        <taxon>Actinomycetes</taxon>
        <taxon>Micromonosporales</taxon>
        <taxon>Micromonosporaceae</taxon>
        <taxon>Spirilliplanes</taxon>
    </lineage>
</organism>
<accession>A0A8J4DL63</accession>
<dbReference type="InterPro" id="IPR036388">
    <property type="entry name" value="WH-like_DNA-bd_sf"/>
</dbReference>
<dbReference type="Pfam" id="PF00196">
    <property type="entry name" value="GerE"/>
    <property type="match status" value="1"/>
</dbReference>
<evidence type="ECO:0000256" key="2">
    <source>
        <dbReference type="ARBA" id="ARBA00023125"/>
    </source>
</evidence>
<dbReference type="PROSITE" id="PS50043">
    <property type="entry name" value="HTH_LUXR_2"/>
    <property type="match status" value="1"/>
</dbReference>
<dbReference type="SMART" id="SM00448">
    <property type="entry name" value="REC"/>
    <property type="match status" value="1"/>
</dbReference>
<evidence type="ECO:0000259" key="6">
    <source>
        <dbReference type="PROSITE" id="PS50110"/>
    </source>
</evidence>
<dbReference type="PROSITE" id="PS50110">
    <property type="entry name" value="RESPONSE_REGULATORY"/>
    <property type="match status" value="1"/>
</dbReference>
<keyword evidence="1" id="KW-0805">Transcription regulation</keyword>
<dbReference type="Pfam" id="PF00072">
    <property type="entry name" value="Response_reg"/>
    <property type="match status" value="1"/>
</dbReference>
<dbReference type="Proteomes" id="UP000652013">
    <property type="component" value="Unassembled WGS sequence"/>
</dbReference>
<dbReference type="EMBL" id="BOOY01000030">
    <property type="protein sequence ID" value="GIJ04919.1"/>
    <property type="molecule type" value="Genomic_DNA"/>
</dbReference>
<keyword evidence="8" id="KW-1185">Reference proteome</keyword>
<comment type="caution">
    <text evidence="7">The sequence shown here is derived from an EMBL/GenBank/DDBJ whole genome shotgun (WGS) entry which is preliminary data.</text>
</comment>
<evidence type="ECO:0000256" key="3">
    <source>
        <dbReference type="ARBA" id="ARBA00023163"/>
    </source>
</evidence>
<dbReference type="RefSeq" id="WP_203940146.1">
    <property type="nucleotide sequence ID" value="NZ_BAAAGJ010000023.1"/>
</dbReference>
<dbReference type="CDD" id="cd06170">
    <property type="entry name" value="LuxR_C_like"/>
    <property type="match status" value="1"/>
</dbReference>
<comment type="caution">
    <text evidence="4">Lacks conserved residue(s) required for the propagation of feature annotation.</text>
</comment>
<dbReference type="PRINTS" id="PR00038">
    <property type="entry name" value="HTHLUXR"/>
</dbReference>
<dbReference type="InterPro" id="IPR000792">
    <property type="entry name" value="Tscrpt_reg_LuxR_C"/>
</dbReference>
<dbReference type="InterPro" id="IPR016032">
    <property type="entry name" value="Sig_transdc_resp-reg_C-effctor"/>
</dbReference>
<keyword evidence="3" id="KW-0804">Transcription</keyword>
<dbReference type="SUPFAM" id="SSF52172">
    <property type="entry name" value="CheY-like"/>
    <property type="match status" value="1"/>
</dbReference>
<reference evidence="7" key="1">
    <citation type="submission" date="2021-01" db="EMBL/GenBank/DDBJ databases">
        <title>Whole genome shotgun sequence of Spirilliplanes yamanashiensis NBRC 15828.</title>
        <authorList>
            <person name="Komaki H."/>
            <person name="Tamura T."/>
        </authorList>
    </citation>
    <scope>NUCLEOTIDE SEQUENCE</scope>
    <source>
        <strain evidence="7">NBRC 15828</strain>
    </source>
</reference>
<keyword evidence="2 7" id="KW-0238">DNA-binding</keyword>
<evidence type="ECO:0000313" key="8">
    <source>
        <dbReference type="Proteomes" id="UP000652013"/>
    </source>
</evidence>
<feature type="domain" description="Response regulatory" evidence="6">
    <location>
        <begin position="3"/>
        <end position="109"/>
    </location>
</feature>
<name>A0A8J4DL63_9ACTN</name>
<dbReference type="PANTHER" id="PTHR44688:SF16">
    <property type="entry name" value="DNA-BINDING TRANSCRIPTIONAL ACTIVATOR DEVR_DOSR"/>
    <property type="match status" value="1"/>
</dbReference>
<evidence type="ECO:0000259" key="5">
    <source>
        <dbReference type="PROSITE" id="PS50043"/>
    </source>
</evidence>
<dbReference type="GO" id="GO:0000160">
    <property type="term" value="P:phosphorelay signal transduction system"/>
    <property type="evidence" value="ECO:0007669"/>
    <property type="project" value="InterPro"/>
</dbReference>
<dbReference type="AlphaFoldDB" id="A0A8J4DL63"/>
<evidence type="ECO:0000256" key="1">
    <source>
        <dbReference type="ARBA" id="ARBA00023015"/>
    </source>
</evidence>
<dbReference type="GO" id="GO:0003677">
    <property type="term" value="F:DNA binding"/>
    <property type="evidence" value="ECO:0007669"/>
    <property type="project" value="UniProtKB-KW"/>
</dbReference>
<evidence type="ECO:0000256" key="4">
    <source>
        <dbReference type="PROSITE-ProRule" id="PRU00169"/>
    </source>
</evidence>
<gene>
    <name evidence="7" type="primary">liaR</name>
    <name evidence="7" type="ORF">Sya03_42710</name>
</gene>
<protein>
    <submittedName>
        <fullName evidence="7">DNA-binding response regulator</fullName>
    </submittedName>
</protein>
<evidence type="ECO:0000313" key="7">
    <source>
        <dbReference type="EMBL" id="GIJ04919.1"/>
    </source>
</evidence>
<dbReference type="SMART" id="SM00421">
    <property type="entry name" value="HTH_LUXR"/>
    <property type="match status" value="1"/>
</dbReference>
<dbReference type="InterPro" id="IPR001789">
    <property type="entry name" value="Sig_transdc_resp-reg_receiver"/>
</dbReference>
<dbReference type="PANTHER" id="PTHR44688">
    <property type="entry name" value="DNA-BINDING TRANSCRIPTIONAL ACTIVATOR DEVR_DOSR"/>
    <property type="match status" value="1"/>
</dbReference>
<dbReference type="InterPro" id="IPR011006">
    <property type="entry name" value="CheY-like_superfamily"/>
</dbReference>
<sequence>MTTVLICDHHRLFAEAFASALRAVGADVRVAADPAEALAAQAAEPADRVLMSVRFPGEAGRAAIREIQLTWPQTHVACLGADDPAAEEAVVLSKKRPLTELVDAVLRGTGAPETPAAPAVPRAPLRTARVDGQTLAARFLTDRERDVLRLLVGAQPTGQIADELGISITTTRGYVQSILSKLGVHSRVQAVSYAVRHSVVS</sequence>
<dbReference type="SUPFAM" id="SSF46894">
    <property type="entry name" value="C-terminal effector domain of the bipartite response regulators"/>
    <property type="match status" value="1"/>
</dbReference>
<feature type="domain" description="HTH luxR-type" evidence="5">
    <location>
        <begin position="133"/>
        <end position="198"/>
    </location>
</feature>
<dbReference type="Gene3D" id="1.10.10.10">
    <property type="entry name" value="Winged helix-like DNA-binding domain superfamily/Winged helix DNA-binding domain"/>
    <property type="match status" value="1"/>
</dbReference>
<dbReference type="GO" id="GO:0006355">
    <property type="term" value="P:regulation of DNA-templated transcription"/>
    <property type="evidence" value="ECO:0007669"/>
    <property type="project" value="InterPro"/>
</dbReference>